<protein>
    <submittedName>
        <fullName evidence="1">Uncharacterized protein</fullName>
    </submittedName>
</protein>
<proteinExistence type="predicted"/>
<dbReference type="GeneID" id="5972555"/>
<reference evidence="2" key="1">
    <citation type="journal article" date="2007" name="Plant Cell">
        <title>Dothideomycete-plant interactions illuminated by genome sequencing and EST analysis of the wheat pathogen Stagonospora nodorum.</title>
        <authorList>
            <person name="Hane J.K."/>
            <person name="Lowe R.G."/>
            <person name="Solomon P.S."/>
            <person name="Tan K.C."/>
            <person name="Schoch C.L."/>
            <person name="Spatafora J.W."/>
            <person name="Crous P.W."/>
            <person name="Kodira C."/>
            <person name="Birren B.W."/>
            <person name="Galagan J.E."/>
            <person name="Torriani S.F."/>
            <person name="McDonald B.A."/>
            <person name="Oliver R.P."/>
        </authorList>
    </citation>
    <scope>NUCLEOTIDE SEQUENCE [LARGE SCALE GENOMIC DNA]</scope>
    <source>
        <strain evidence="2">SN15 / ATCC MYA-4574 / FGSC 10173</strain>
    </source>
</reference>
<dbReference type="Proteomes" id="UP000001055">
    <property type="component" value="Unassembled WGS sequence"/>
</dbReference>
<gene>
    <name evidence="1" type="ORF">SNOG_05273</name>
</gene>
<dbReference type="AlphaFoldDB" id="Q0USJ1"/>
<evidence type="ECO:0000313" key="2">
    <source>
        <dbReference type="Proteomes" id="UP000001055"/>
    </source>
</evidence>
<accession>Q0USJ1</accession>
<dbReference type="VEuPathDB" id="FungiDB:JI435_052730"/>
<dbReference type="InParanoid" id="Q0USJ1"/>
<sequence>MVQPLARLEDCRAGVCTPFDSPCLAPVKFIQYPCDIPAYRGLVAQNRNCAVHGGGYGVDSWA</sequence>
<dbReference type="HOGENOM" id="CLU_2904941_0_0_1"/>
<name>Q0USJ1_PHANO</name>
<dbReference type="RefSeq" id="XP_001795680.1">
    <property type="nucleotide sequence ID" value="XM_001795628.1"/>
</dbReference>
<organism evidence="1 2">
    <name type="scientific">Phaeosphaeria nodorum (strain SN15 / ATCC MYA-4574 / FGSC 10173)</name>
    <name type="common">Glume blotch fungus</name>
    <name type="synonym">Parastagonospora nodorum</name>
    <dbReference type="NCBI Taxonomy" id="321614"/>
    <lineage>
        <taxon>Eukaryota</taxon>
        <taxon>Fungi</taxon>
        <taxon>Dikarya</taxon>
        <taxon>Ascomycota</taxon>
        <taxon>Pezizomycotina</taxon>
        <taxon>Dothideomycetes</taxon>
        <taxon>Pleosporomycetidae</taxon>
        <taxon>Pleosporales</taxon>
        <taxon>Pleosporineae</taxon>
        <taxon>Phaeosphaeriaceae</taxon>
        <taxon>Parastagonospora</taxon>
    </lineage>
</organism>
<dbReference type="EMBL" id="CH445331">
    <property type="protein sequence ID" value="EAT87664.1"/>
    <property type="molecule type" value="Genomic_DNA"/>
</dbReference>
<dbReference type="KEGG" id="pno:SNOG_05273"/>
<evidence type="ECO:0000313" key="1">
    <source>
        <dbReference type="EMBL" id="EAT87664.1"/>
    </source>
</evidence>